<organism evidence="7 8">
    <name type="scientific">Rhodanobacter aciditrophus</name>
    <dbReference type="NCBI Taxonomy" id="1623218"/>
    <lineage>
        <taxon>Bacteria</taxon>
        <taxon>Pseudomonadati</taxon>
        <taxon>Pseudomonadota</taxon>
        <taxon>Gammaproteobacteria</taxon>
        <taxon>Lysobacterales</taxon>
        <taxon>Rhodanobacteraceae</taxon>
        <taxon>Rhodanobacter</taxon>
    </lineage>
</organism>
<protein>
    <recommendedName>
        <fullName evidence="5 6">Dephospho-CoA kinase</fullName>
        <ecNumber evidence="5 6">2.7.1.24</ecNumber>
    </recommendedName>
    <alternativeName>
        <fullName evidence="5">Dephosphocoenzyme A kinase</fullName>
    </alternativeName>
</protein>
<dbReference type="EMBL" id="JBHTMN010000011">
    <property type="protein sequence ID" value="MFD1383751.1"/>
    <property type="molecule type" value="Genomic_DNA"/>
</dbReference>
<comment type="caution">
    <text evidence="7">The sequence shown here is derived from an EMBL/GenBank/DDBJ whole genome shotgun (WGS) entry which is preliminary data.</text>
</comment>
<dbReference type="Proteomes" id="UP001597059">
    <property type="component" value="Unassembled WGS sequence"/>
</dbReference>
<name>A0ABW4B1F4_9GAMM</name>
<comment type="subcellular location">
    <subcellularLocation>
        <location evidence="5">Cytoplasm</location>
    </subcellularLocation>
</comment>
<dbReference type="PROSITE" id="PS51219">
    <property type="entry name" value="DPCK"/>
    <property type="match status" value="1"/>
</dbReference>
<dbReference type="HAMAP" id="MF_00376">
    <property type="entry name" value="Dephospho_CoA_kinase"/>
    <property type="match status" value="1"/>
</dbReference>
<dbReference type="InterPro" id="IPR027417">
    <property type="entry name" value="P-loop_NTPase"/>
</dbReference>
<gene>
    <name evidence="5 7" type="primary">coaE</name>
    <name evidence="7" type="ORF">ACFQ45_10250</name>
</gene>
<dbReference type="Pfam" id="PF01121">
    <property type="entry name" value="CoaE"/>
    <property type="match status" value="1"/>
</dbReference>
<feature type="binding site" evidence="5">
    <location>
        <begin position="12"/>
        <end position="17"/>
    </location>
    <ligand>
        <name>ATP</name>
        <dbReference type="ChEBI" id="CHEBI:30616"/>
    </ligand>
</feature>
<comment type="pathway">
    <text evidence="5">Cofactor biosynthesis; coenzyme A biosynthesis; CoA from (R)-pantothenate: step 5/5.</text>
</comment>
<proteinExistence type="inferred from homology"/>
<comment type="catalytic activity">
    <reaction evidence="5">
        <text>3'-dephospho-CoA + ATP = ADP + CoA + H(+)</text>
        <dbReference type="Rhea" id="RHEA:18245"/>
        <dbReference type="ChEBI" id="CHEBI:15378"/>
        <dbReference type="ChEBI" id="CHEBI:30616"/>
        <dbReference type="ChEBI" id="CHEBI:57287"/>
        <dbReference type="ChEBI" id="CHEBI:57328"/>
        <dbReference type="ChEBI" id="CHEBI:456216"/>
        <dbReference type="EC" id="2.7.1.24"/>
    </reaction>
</comment>
<dbReference type="CDD" id="cd02022">
    <property type="entry name" value="DPCK"/>
    <property type="match status" value="1"/>
</dbReference>
<keyword evidence="5" id="KW-0963">Cytoplasm</keyword>
<keyword evidence="2 5" id="KW-0547">Nucleotide-binding</keyword>
<evidence type="ECO:0000256" key="5">
    <source>
        <dbReference type="HAMAP-Rule" id="MF_00376"/>
    </source>
</evidence>
<evidence type="ECO:0000313" key="8">
    <source>
        <dbReference type="Proteomes" id="UP001597059"/>
    </source>
</evidence>
<dbReference type="EC" id="2.7.1.24" evidence="5 6"/>
<dbReference type="RefSeq" id="WP_377367314.1">
    <property type="nucleotide sequence ID" value="NZ_JBHTMN010000011.1"/>
</dbReference>
<evidence type="ECO:0000256" key="4">
    <source>
        <dbReference type="ARBA" id="ARBA00022993"/>
    </source>
</evidence>
<comment type="similarity">
    <text evidence="1 5">Belongs to the CoaE family.</text>
</comment>
<dbReference type="PANTHER" id="PTHR10695:SF46">
    <property type="entry name" value="BIFUNCTIONAL COENZYME A SYNTHASE-RELATED"/>
    <property type="match status" value="1"/>
</dbReference>
<evidence type="ECO:0000256" key="6">
    <source>
        <dbReference type="NCBIfam" id="TIGR00152"/>
    </source>
</evidence>
<dbReference type="InterPro" id="IPR001977">
    <property type="entry name" value="Depp_CoAkinase"/>
</dbReference>
<sequence length="200" mass="22216">MTKIVGLTGGIGSGKSTIAKLFNQLGIQSIDADDVAREVVLPGEPCLDAIIDAFGEQIILPDGQLNRAKLREEVFQNPESRALLESITHPAIRVRIEDHLNAMTSKYGLLVHPLLFEKHQEHLCDLTIAISVTVAQQVERAMKRDGNNEAQIRRIIQAQLPDEDRIERANFILKNTGTAEDLSGKVTELHKKLLDKLDIK</sequence>
<evidence type="ECO:0000313" key="7">
    <source>
        <dbReference type="EMBL" id="MFD1383751.1"/>
    </source>
</evidence>
<keyword evidence="5 7" id="KW-0418">Kinase</keyword>
<comment type="function">
    <text evidence="5">Catalyzes the phosphorylation of the 3'-hydroxyl group of dephosphocoenzyme A to form coenzyme A.</text>
</comment>
<evidence type="ECO:0000256" key="1">
    <source>
        <dbReference type="ARBA" id="ARBA00009018"/>
    </source>
</evidence>
<dbReference type="PANTHER" id="PTHR10695">
    <property type="entry name" value="DEPHOSPHO-COA KINASE-RELATED"/>
    <property type="match status" value="1"/>
</dbReference>
<keyword evidence="4 5" id="KW-0173">Coenzyme A biosynthesis</keyword>
<reference evidence="8" key="1">
    <citation type="journal article" date="2019" name="Int. J. Syst. Evol. Microbiol.">
        <title>The Global Catalogue of Microorganisms (GCM) 10K type strain sequencing project: providing services to taxonomists for standard genome sequencing and annotation.</title>
        <authorList>
            <consortium name="The Broad Institute Genomics Platform"/>
            <consortium name="The Broad Institute Genome Sequencing Center for Infectious Disease"/>
            <person name="Wu L."/>
            <person name="Ma J."/>
        </authorList>
    </citation>
    <scope>NUCLEOTIDE SEQUENCE [LARGE SCALE GENOMIC DNA]</scope>
    <source>
        <strain evidence="8">JCM 30774</strain>
    </source>
</reference>
<dbReference type="GO" id="GO:0004140">
    <property type="term" value="F:dephospho-CoA kinase activity"/>
    <property type="evidence" value="ECO:0007669"/>
    <property type="project" value="UniProtKB-EC"/>
</dbReference>
<dbReference type="SUPFAM" id="SSF52540">
    <property type="entry name" value="P-loop containing nucleoside triphosphate hydrolases"/>
    <property type="match status" value="1"/>
</dbReference>
<keyword evidence="3 5" id="KW-0067">ATP-binding</keyword>
<dbReference type="NCBIfam" id="TIGR00152">
    <property type="entry name" value="dephospho-CoA kinase"/>
    <property type="match status" value="1"/>
</dbReference>
<keyword evidence="8" id="KW-1185">Reference proteome</keyword>
<keyword evidence="5 7" id="KW-0808">Transferase</keyword>
<dbReference type="Gene3D" id="3.40.50.300">
    <property type="entry name" value="P-loop containing nucleotide triphosphate hydrolases"/>
    <property type="match status" value="1"/>
</dbReference>
<evidence type="ECO:0000256" key="2">
    <source>
        <dbReference type="ARBA" id="ARBA00022741"/>
    </source>
</evidence>
<accession>A0ABW4B1F4</accession>
<evidence type="ECO:0000256" key="3">
    <source>
        <dbReference type="ARBA" id="ARBA00022840"/>
    </source>
</evidence>